<dbReference type="RefSeq" id="WP_013176194.1">
    <property type="nucleotide sequence ID" value="NC_014220.1"/>
</dbReference>
<evidence type="ECO:0000313" key="2">
    <source>
        <dbReference type="Proteomes" id="UP000000378"/>
    </source>
</evidence>
<organism evidence="1 2">
    <name type="scientific">Syntrophothermus lipocalidus (strain DSM 12680 / TGB-C1)</name>
    <dbReference type="NCBI Taxonomy" id="643648"/>
    <lineage>
        <taxon>Bacteria</taxon>
        <taxon>Bacillati</taxon>
        <taxon>Bacillota</taxon>
        <taxon>Clostridia</taxon>
        <taxon>Eubacteriales</taxon>
        <taxon>Syntrophomonadaceae</taxon>
        <taxon>Syntrophothermus</taxon>
    </lineage>
</organism>
<dbReference type="SUPFAM" id="SSF109709">
    <property type="entry name" value="KorB DNA-binding domain-like"/>
    <property type="match status" value="1"/>
</dbReference>
<dbReference type="Proteomes" id="UP000000378">
    <property type="component" value="Chromosome"/>
</dbReference>
<dbReference type="EMBL" id="CP002048">
    <property type="protein sequence ID" value="ADI02792.1"/>
    <property type="molecule type" value="Genomic_DNA"/>
</dbReference>
<keyword evidence="2" id="KW-1185">Reference proteome</keyword>
<gene>
    <name evidence="1" type="ordered locus">Slip_2045</name>
</gene>
<evidence type="ECO:0000313" key="1">
    <source>
        <dbReference type="EMBL" id="ADI02792.1"/>
    </source>
</evidence>
<protein>
    <submittedName>
        <fullName evidence="1">Uncharacterized protein</fullName>
    </submittedName>
</protein>
<accession>D7CIR4</accession>
<dbReference type="AlphaFoldDB" id="D7CIR4"/>
<sequence>MTMVNVRVWTTFGLFAGFATSALFQLIKELGTQEKAAERLGWSVSNVSYYKAISELPDSVFTVIRKSVKIEINDTVKENFTVVKGRH</sequence>
<name>D7CIR4_SYNLT</name>
<dbReference type="KEGG" id="slp:Slip_2045"/>
<reference evidence="1 2" key="2">
    <citation type="journal article" date="2010" name="Stand. Genomic Sci.">
        <title>Complete genome sequence of Syntrophothermus lipocalidus type strain (TGB-C1).</title>
        <authorList>
            <person name="Djao O.D."/>
            <person name="Zhang X."/>
            <person name="Lucas S."/>
            <person name="Lapidus A."/>
            <person name="Del Rio T.G."/>
            <person name="Nolan M."/>
            <person name="Tice H."/>
            <person name="Cheng J.F."/>
            <person name="Han C."/>
            <person name="Tapia R."/>
            <person name="Goodwin L."/>
            <person name="Pitluck S."/>
            <person name="Liolios K."/>
            <person name="Ivanova N."/>
            <person name="Mavromatis K."/>
            <person name="Mikhailova N."/>
            <person name="Ovchinnikova G."/>
            <person name="Pati A."/>
            <person name="Brambilla E."/>
            <person name="Chen A."/>
            <person name="Palaniappan K."/>
            <person name="Land M."/>
            <person name="Hauser L."/>
            <person name="Chang Y.J."/>
            <person name="Jeffries C.D."/>
            <person name="Rohde M."/>
            <person name="Sikorski J."/>
            <person name="Spring S."/>
            <person name="Goker M."/>
            <person name="Detter J.C."/>
            <person name="Woyke T."/>
            <person name="Bristow J."/>
            <person name="Eisen J.A."/>
            <person name="Markowitz V."/>
            <person name="Hugenholtz P."/>
            <person name="Kyrpides N.C."/>
            <person name="Klenk H.P."/>
        </authorList>
    </citation>
    <scope>NUCLEOTIDE SEQUENCE [LARGE SCALE GENOMIC DNA]</scope>
    <source>
        <strain evidence="2">DSM 12680 / TGB-C1</strain>
    </source>
</reference>
<dbReference type="HOGENOM" id="CLU_2482203_0_0_9"/>
<proteinExistence type="predicted"/>
<reference evidence="2" key="1">
    <citation type="journal article" date="2010" name="Stand. Genomic Sci.">
        <title>Complete genome sequence of Syntrophothermus lipocalidus type strain (TGB-C1T).</title>
        <authorList>
            <consortium name="US DOE Joint Genome Institute (JGI-PGF)"/>
            <person name="Djao O."/>
            <person name="Zhang X."/>
            <person name="Lucas S."/>
            <person name="Lapidus A."/>
            <person name="Glavina Del Rio T."/>
            <person name="Nolan M."/>
            <person name="Tice H."/>
            <person name="Cheng J."/>
            <person name="Han C."/>
            <person name="Tapia R."/>
            <person name="Goodwin L."/>
            <person name="Pitluck S."/>
            <person name="Liolios K."/>
            <person name="Ivanova N."/>
            <person name="Mavromatis K."/>
            <person name="Mikhailova N."/>
            <person name="Ovchinnikova G."/>
            <person name="Pati A."/>
            <person name="Brambilla E."/>
            <person name="Chen A."/>
            <person name="Palaniappan K."/>
            <person name="Land M."/>
            <person name="Hauser L."/>
            <person name="Chang Y."/>
            <person name="Jeffries C."/>
            <person name="Rohde M."/>
            <person name="Sikorski J."/>
            <person name="Spring S."/>
            <person name="Goker M."/>
            <person name="Detter J."/>
            <person name="Woyke T."/>
            <person name="Bristow J."/>
            <person name="Eisen J."/>
            <person name="Markowitz V."/>
            <person name="Hugenholtz P."/>
            <person name="Kyrpides N."/>
            <person name="Klenk H."/>
        </authorList>
    </citation>
    <scope>NUCLEOTIDE SEQUENCE [LARGE SCALE GENOMIC DNA]</scope>
    <source>
        <strain evidence="2">DSM 12680 / TGB-C1</strain>
    </source>
</reference>
<dbReference type="OrthoDB" id="9773571at2"/>